<keyword evidence="7" id="KW-1185">Reference proteome</keyword>
<proteinExistence type="predicted"/>
<evidence type="ECO:0000256" key="3">
    <source>
        <dbReference type="ARBA" id="ARBA00023002"/>
    </source>
</evidence>
<protein>
    <submittedName>
        <fullName evidence="6">Probable F420-dependent oxidoreductase, Rv2161c family</fullName>
    </submittedName>
</protein>
<feature type="domain" description="Luciferase-like" evidence="5">
    <location>
        <begin position="15"/>
        <end position="225"/>
    </location>
</feature>
<evidence type="ECO:0000313" key="6">
    <source>
        <dbReference type="EMBL" id="SER49478.1"/>
    </source>
</evidence>
<dbReference type="Proteomes" id="UP000199114">
    <property type="component" value="Unassembled WGS sequence"/>
</dbReference>
<sequence>MNPDRPDWDGPYDYESTFHEPLTTYSYLAGQTDELAFVTGILVLPQRQTALVAKQAAQLDRFTDGRFRMGVGVGWNEPEYVALGESFSRRGDRIEEQVEVLRRLWTDELVDFDGEFHEIPDAGIRPLPVQQPIPLWMGGMADPVKRRVARIADGWLPQFQPGDEAESHLADLYEYADEVGRDPDEIGLGGRMYAVPGEEDDWIDRAQAWRDLGADFLSITTMYQGLEGEEHTAHVERVAAVLRDVDLL</sequence>
<dbReference type="InterPro" id="IPR050172">
    <property type="entry name" value="SsuD_RutA_monooxygenase"/>
</dbReference>
<reference evidence="7" key="1">
    <citation type="submission" date="2016-10" db="EMBL/GenBank/DDBJ databases">
        <authorList>
            <person name="Varghese N."/>
            <person name="Submissions S."/>
        </authorList>
    </citation>
    <scope>NUCLEOTIDE SEQUENCE [LARGE SCALE GENOMIC DNA]</scope>
    <source>
        <strain evidence="7">DSM 25055</strain>
    </source>
</reference>
<dbReference type="SUPFAM" id="SSF51679">
    <property type="entry name" value="Bacterial luciferase-like"/>
    <property type="match status" value="1"/>
</dbReference>
<evidence type="ECO:0000256" key="2">
    <source>
        <dbReference type="ARBA" id="ARBA00022643"/>
    </source>
</evidence>
<dbReference type="GO" id="GO:0008726">
    <property type="term" value="F:alkanesulfonate monooxygenase activity"/>
    <property type="evidence" value="ECO:0007669"/>
    <property type="project" value="TreeGrafter"/>
</dbReference>
<dbReference type="NCBIfam" id="TIGR03619">
    <property type="entry name" value="F420_Rv2161c"/>
    <property type="match status" value="1"/>
</dbReference>
<dbReference type="AlphaFoldDB" id="A0A1H9PMS7"/>
<name>A0A1H9PMS7_9EURY</name>
<keyword evidence="1" id="KW-0285">Flavoprotein</keyword>
<dbReference type="InterPro" id="IPR019921">
    <property type="entry name" value="Lucif-like_OxRdtase_Rv2161c"/>
</dbReference>
<dbReference type="InterPro" id="IPR036661">
    <property type="entry name" value="Luciferase-like_sf"/>
</dbReference>
<evidence type="ECO:0000256" key="4">
    <source>
        <dbReference type="ARBA" id="ARBA00023033"/>
    </source>
</evidence>
<dbReference type="InterPro" id="IPR011251">
    <property type="entry name" value="Luciferase-like_dom"/>
</dbReference>
<accession>A0A1H9PMS7</accession>
<dbReference type="Pfam" id="PF00296">
    <property type="entry name" value="Bac_luciferase"/>
    <property type="match status" value="1"/>
</dbReference>
<keyword evidence="4" id="KW-0503">Monooxygenase</keyword>
<dbReference type="GO" id="GO:0046306">
    <property type="term" value="P:alkanesulfonate catabolic process"/>
    <property type="evidence" value="ECO:0007669"/>
    <property type="project" value="TreeGrafter"/>
</dbReference>
<evidence type="ECO:0000256" key="1">
    <source>
        <dbReference type="ARBA" id="ARBA00022630"/>
    </source>
</evidence>
<dbReference type="Gene3D" id="3.20.20.30">
    <property type="entry name" value="Luciferase-like domain"/>
    <property type="match status" value="1"/>
</dbReference>
<dbReference type="EMBL" id="FOFD01000006">
    <property type="protein sequence ID" value="SER49478.1"/>
    <property type="molecule type" value="Genomic_DNA"/>
</dbReference>
<dbReference type="PANTHER" id="PTHR42847:SF4">
    <property type="entry name" value="ALKANESULFONATE MONOOXYGENASE-RELATED"/>
    <property type="match status" value="1"/>
</dbReference>
<dbReference type="STRING" id="1186196.SAMN04489841_3917"/>
<organism evidence="6 7">
    <name type="scientific">Natrinema salaciae</name>
    <dbReference type="NCBI Taxonomy" id="1186196"/>
    <lineage>
        <taxon>Archaea</taxon>
        <taxon>Methanobacteriati</taxon>
        <taxon>Methanobacteriota</taxon>
        <taxon>Stenosarchaea group</taxon>
        <taxon>Halobacteria</taxon>
        <taxon>Halobacteriales</taxon>
        <taxon>Natrialbaceae</taxon>
        <taxon>Natrinema</taxon>
    </lineage>
</organism>
<keyword evidence="3" id="KW-0560">Oxidoreductase</keyword>
<dbReference type="PANTHER" id="PTHR42847">
    <property type="entry name" value="ALKANESULFONATE MONOOXYGENASE"/>
    <property type="match status" value="1"/>
</dbReference>
<evidence type="ECO:0000259" key="5">
    <source>
        <dbReference type="Pfam" id="PF00296"/>
    </source>
</evidence>
<evidence type="ECO:0000313" key="7">
    <source>
        <dbReference type="Proteomes" id="UP000199114"/>
    </source>
</evidence>
<keyword evidence="2" id="KW-0288">FMN</keyword>
<gene>
    <name evidence="6" type="ORF">SAMN04489841_3917</name>
</gene>